<keyword evidence="3 7" id="KW-0812">Transmembrane</keyword>
<feature type="transmembrane region" description="Helical" evidence="7">
    <location>
        <begin position="149"/>
        <end position="170"/>
    </location>
</feature>
<feature type="transmembrane region" description="Helical" evidence="7">
    <location>
        <begin position="123"/>
        <end position="143"/>
    </location>
</feature>
<feature type="transmembrane region" description="Helical" evidence="7">
    <location>
        <begin position="56"/>
        <end position="82"/>
    </location>
</feature>
<feature type="transmembrane region" description="Helical" evidence="7">
    <location>
        <begin position="182"/>
        <end position="202"/>
    </location>
</feature>
<dbReference type="Pfam" id="PF07690">
    <property type="entry name" value="MFS_1"/>
    <property type="match status" value="1"/>
</dbReference>
<dbReference type="Proteomes" id="UP000800092">
    <property type="component" value="Unassembled WGS sequence"/>
</dbReference>
<keyword evidence="10" id="KW-1185">Reference proteome</keyword>
<dbReference type="InterPro" id="IPR011701">
    <property type="entry name" value="MFS"/>
</dbReference>
<evidence type="ECO:0000256" key="7">
    <source>
        <dbReference type="SAM" id="Phobius"/>
    </source>
</evidence>
<name>A0A6A6GZ78_VIRVR</name>
<dbReference type="InterPro" id="IPR036259">
    <property type="entry name" value="MFS_trans_sf"/>
</dbReference>
<dbReference type="SUPFAM" id="SSF103473">
    <property type="entry name" value="MFS general substrate transporter"/>
    <property type="match status" value="1"/>
</dbReference>
<organism evidence="9 10">
    <name type="scientific">Viridothelium virens</name>
    <name type="common">Speckled blister lichen</name>
    <name type="synonym">Trypethelium virens</name>
    <dbReference type="NCBI Taxonomy" id="1048519"/>
    <lineage>
        <taxon>Eukaryota</taxon>
        <taxon>Fungi</taxon>
        <taxon>Dikarya</taxon>
        <taxon>Ascomycota</taxon>
        <taxon>Pezizomycotina</taxon>
        <taxon>Dothideomycetes</taxon>
        <taxon>Dothideomycetes incertae sedis</taxon>
        <taxon>Trypetheliales</taxon>
        <taxon>Trypetheliaceae</taxon>
        <taxon>Viridothelium</taxon>
    </lineage>
</organism>
<dbReference type="Gene3D" id="1.20.1250.20">
    <property type="entry name" value="MFS general substrate transporter like domains"/>
    <property type="match status" value="1"/>
</dbReference>
<feature type="transmembrane region" description="Helical" evidence="7">
    <location>
        <begin position="419"/>
        <end position="442"/>
    </location>
</feature>
<feature type="transmembrane region" description="Helical" evidence="7">
    <location>
        <begin position="524"/>
        <end position="545"/>
    </location>
</feature>
<sequence length="560" mass="59196">MDDASGEKASFATPPSMDPLISPAGRCDKSLEPAAHEVEKNNSTPSEIVYPGTLKLVLILSVSALSIFLVALDNTIISTAIPRITDDFHSLDDVAWYGSGFLVTMAAFQSMWGKAYKYFSVKLVSLVAILVFEIGSLICAVAPNSTTLIVGRAIAGLGGAGIGSGSYLIVALSAPPSKMPALQGVISASFAIASVAGPLVGGAFTQDVTWRWCFWINLPIGGVAFVFITIFYTTPDHAKPVRATWREKLLQMDFVGTFLLLASVICFLLAMQWGGVDKAWSSSDVIGTLIGAGLIFIVWIFVEIRLGERAALNIRLLKSRTIQLLMLHQSTLCSCFFILLYYLPIYFQAVSGVTAASSGVRNIPLIATSCIFTILSGLIISKTGEFQQLMIVGNILVTVGSGLIYTLDAGSSAGEWIGYQIVIGVGLGLSVQVAVVVCQSIVDPADLSAASAMVLFFQLGAASVWLSIAQALFGNKLIQLLAQDFGPTRGNQLFAAGATALRSLLSGEAVEFAVQGYVAGLKDAYVVSIALAGFASIVVIAAIFVDRRKLRWGTSAVGAT</sequence>
<keyword evidence="5 7" id="KW-0472">Membrane</keyword>
<proteinExistence type="predicted"/>
<evidence type="ECO:0000313" key="9">
    <source>
        <dbReference type="EMBL" id="KAF2231042.1"/>
    </source>
</evidence>
<feature type="transmembrane region" description="Helical" evidence="7">
    <location>
        <begin position="324"/>
        <end position="343"/>
    </location>
</feature>
<evidence type="ECO:0000259" key="8">
    <source>
        <dbReference type="PROSITE" id="PS50850"/>
    </source>
</evidence>
<evidence type="ECO:0000256" key="2">
    <source>
        <dbReference type="ARBA" id="ARBA00022448"/>
    </source>
</evidence>
<evidence type="ECO:0000256" key="6">
    <source>
        <dbReference type="SAM" id="MobiDB-lite"/>
    </source>
</evidence>
<accession>A0A6A6GZ78</accession>
<evidence type="ECO:0000256" key="3">
    <source>
        <dbReference type="ARBA" id="ARBA00022692"/>
    </source>
</evidence>
<feature type="region of interest" description="Disordered" evidence="6">
    <location>
        <begin position="1"/>
        <end position="22"/>
    </location>
</feature>
<feature type="transmembrane region" description="Helical" evidence="7">
    <location>
        <begin position="285"/>
        <end position="304"/>
    </location>
</feature>
<evidence type="ECO:0000256" key="1">
    <source>
        <dbReference type="ARBA" id="ARBA00004141"/>
    </source>
</evidence>
<evidence type="ECO:0000256" key="4">
    <source>
        <dbReference type="ARBA" id="ARBA00022989"/>
    </source>
</evidence>
<evidence type="ECO:0000256" key="5">
    <source>
        <dbReference type="ARBA" id="ARBA00023136"/>
    </source>
</evidence>
<keyword evidence="4 7" id="KW-1133">Transmembrane helix</keyword>
<dbReference type="FunFam" id="1.20.1720.10:FF:000012">
    <property type="entry name" value="MFS toxin efflux pump (AflT)"/>
    <property type="match status" value="1"/>
</dbReference>
<dbReference type="GO" id="GO:0005886">
    <property type="term" value="C:plasma membrane"/>
    <property type="evidence" value="ECO:0007669"/>
    <property type="project" value="TreeGrafter"/>
</dbReference>
<dbReference type="OrthoDB" id="10021397at2759"/>
<comment type="subcellular location">
    <subcellularLocation>
        <location evidence="1">Membrane</location>
        <topology evidence="1">Multi-pass membrane protein</topology>
    </subcellularLocation>
</comment>
<evidence type="ECO:0000313" key="10">
    <source>
        <dbReference type="Proteomes" id="UP000800092"/>
    </source>
</evidence>
<dbReference type="CDD" id="cd17502">
    <property type="entry name" value="MFS_Azr1_MDR_like"/>
    <property type="match status" value="1"/>
</dbReference>
<dbReference type="PANTHER" id="PTHR23501">
    <property type="entry name" value="MAJOR FACILITATOR SUPERFAMILY"/>
    <property type="match status" value="1"/>
</dbReference>
<protein>
    <submittedName>
        <fullName evidence="9">MFS multidrug transporter-like protein</fullName>
    </submittedName>
</protein>
<dbReference type="GO" id="GO:0022857">
    <property type="term" value="F:transmembrane transporter activity"/>
    <property type="evidence" value="ECO:0007669"/>
    <property type="project" value="InterPro"/>
</dbReference>
<feature type="transmembrane region" description="Helical" evidence="7">
    <location>
        <begin position="254"/>
        <end position="273"/>
    </location>
</feature>
<dbReference type="AlphaFoldDB" id="A0A6A6GZ78"/>
<feature type="domain" description="Major facilitator superfamily (MFS) profile" evidence="8">
    <location>
        <begin position="59"/>
        <end position="550"/>
    </location>
</feature>
<dbReference type="InterPro" id="IPR020846">
    <property type="entry name" value="MFS_dom"/>
</dbReference>
<feature type="transmembrane region" description="Helical" evidence="7">
    <location>
        <begin position="454"/>
        <end position="473"/>
    </location>
</feature>
<feature type="transmembrane region" description="Helical" evidence="7">
    <location>
        <begin position="363"/>
        <end position="381"/>
    </location>
</feature>
<keyword evidence="2" id="KW-0813">Transport</keyword>
<dbReference type="Gene3D" id="1.20.1720.10">
    <property type="entry name" value="Multidrug resistance protein D"/>
    <property type="match status" value="1"/>
</dbReference>
<reference evidence="9" key="1">
    <citation type="journal article" date="2020" name="Stud. Mycol.">
        <title>101 Dothideomycetes genomes: a test case for predicting lifestyles and emergence of pathogens.</title>
        <authorList>
            <person name="Haridas S."/>
            <person name="Albert R."/>
            <person name="Binder M."/>
            <person name="Bloem J."/>
            <person name="Labutti K."/>
            <person name="Salamov A."/>
            <person name="Andreopoulos B."/>
            <person name="Baker S."/>
            <person name="Barry K."/>
            <person name="Bills G."/>
            <person name="Bluhm B."/>
            <person name="Cannon C."/>
            <person name="Castanera R."/>
            <person name="Culley D."/>
            <person name="Daum C."/>
            <person name="Ezra D."/>
            <person name="Gonzalez J."/>
            <person name="Henrissat B."/>
            <person name="Kuo A."/>
            <person name="Liang C."/>
            <person name="Lipzen A."/>
            <person name="Lutzoni F."/>
            <person name="Magnuson J."/>
            <person name="Mondo S."/>
            <person name="Nolan M."/>
            <person name="Ohm R."/>
            <person name="Pangilinan J."/>
            <person name="Park H.-J."/>
            <person name="Ramirez L."/>
            <person name="Alfaro M."/>
            <person name="Sun H."/>
            <person name="Tritt A."/>
            <person name="Yoshinaga Y."/>
            <person name="Zwiers L.-H."/>
            <person name="Turgeon B."/>
            <person name="Goodwin S."/>
            <person name="Spatafora J."/>
            <person name="Crous P."/>
            <person name="Grigoriev I."/>
        </authorList>
    </citation>
    <scope>NUCLEOTIDE SEQUENCE</scope>
    <source>
        <strain evidence="9">Tuck. ex Michener</strain>
    </source>
</reference>
<dbReference type="EMBL" id="ML991832">
    <property type="protein sequence ID" value="KAF2231042.1"/>
    <property type="molecule type" value="Genomic_DNA"/>
</dbReference>
<dbReference type="PROSITE" id="PS50850">
    <property type="entry name" value="MFS"/>
    <property type="match status" value="1"/>
</dbReference>
<dbReference type="PANTHER" id="PTHR23501:SF177">
    <property type="entry name" value="MAJOR FACILITATOR SUPERFAMILY (MFS) PROFILE DOMAIN-CONTAINING PROTEIN-RELATED"/>
    <property type="match status" value="1"/>
</dbReference>
<feature type="transmembrane region" description="Helical" evidence="7">
    <location>
        <begin position="388"/>
        <end position="407"/>
    </location>
</feature>
<feature type="transmembrane region" description="Helical" evidence="7">
    <location>
        <begin position="214"/>
        <end position="233"/>
    </location>
</feature>
<feature type="transmembrane region" description="Helical" evidence="7">
    <location>
        <begin position="94"/>
        <end position="111"/>
    </location>
</feature>
<gene>
    <name evidence="9" type="ORF">EV356DRAFT_507829</name>
</gene>